<keyword evidence="1" id="KW-0175">Coiled coil</keyword>
<evidence type="ECO:0000313" key="3">
    <source>
        <dbReference type="EMBL" id="CAI9754673.1"/>
    </source>
</evidence>
<dbReference type="AlphaFoldDB" id="A0AAD1YP25"/>
<feature type="region of interest" description="Disordered" evidence="2">
    <location>
        <begin position="1"/>
        <end position="26"/>
    </location>
</feature>
<dbReference type="EMBL" id="OU503036">
    <property type="protein sequence ID" value="CAI9754673.1"/>
    <property type="molecule type" value="Genomic_DNA"/>
</dbReference>
<feature type="coiled-coil region" evidence="1">
    <location>
        <begin position="267"/>
        <end position="294"/>
    </location>
</feature>
<evidence type="ECO:0000313" key="4">
    <source>
        <dbReference type="Proteomes" id="UP000834106"/>
    </source>
</evidence>
<evidence type="ECO:0000256" key="1">
    <source>
        <dbReference type="SAM" id="Coils"/>
    </source>
</evidence>
<proteinExistence type="predicted"/>
<dbReference type="Proteomes" id="UP000834106">
    <property type="component" value="Chromosome 1"/>
</dbReference>
<protein>
    <submittedName>
        <fullName evidence="3">Uncharacterized protein</fullName>
    </submittedName>
</protein>
<accession>A0AAD1YP25</accession>
<evidence type="ECO:0000256" key="2">
    <source>
        <dbReference type="SAM" id="MobiDB-lite"/>
    </source>
</evidence>
<gene>
    <name evidence="3" type="ORF">FPE_LOCUS2104</name>
</gene>
<keyword evidence="4" id="KW-1185">Reference proteome</keyword>
<sequence length="383" mass="44009">MNARLGDFGLARMHDHGQETGETTVAPSRTDARIVSVRDRDAESLNTRISNSNQIPVSRPITIERARVDGGYEKEKSVNNELKDESVNNVNAEGVRAPPVISHLDSHEMQNYPFMRALRTIENKSDPCGGRYIYVHDLPPKFNEDMLKECKSLSLWTNMCKFTTNAGLGPPLENVEDFRHFVQILTAFFPLNWVPLNSALDRRPDIDEEFCFINTDVVKAKGIGGYTTNAQCSSPFTVFQSLQRRRLGMLSKLLFLLEDTRKKFRAFANNRKKVEELEHERKKLRKEVEYEKVSALNLSIVLLDIFKETSSTLREIINPDMPQSKIVCYTKIAVQLKKKTVCDVPLHCRWMTLKLHKKLDGYAIKLLLDWVYWGPQIYQEVSV</sequence>
<reference evidence="3" key="1">
    <citation type="submission" date="2023-05" db="EMBL/GenBank/DDBJ databases">
        <authorList>
            <person name="Huff M."/>
        </authorList>
    </citation>
    <scope>NUCLEOTIDE SEQUENCE</scope>
</reference>
<name>A0AAD1YP25_9LAMI</name>
<organism evidence="3 4">
    <name type="scientific">Fraxinus pennsylvanica</name>
    <dbReference type="NCBI Taxonomy" id="56036"/>
    <lineage>
        <taxon>Eukaryota</taxon>
        <taxon>Viridiplantae</taxon>
        <taxon>Streptophyta</taxon>
        <taxon>Embryophyta</taxon>
        <taxon>Tracheophyta</taxon>
        <taxon>Spermatophyta</taxon>
        <taxon>Magnoliopsida</taxon>
        <taxon>eudicotyledons</taxon>
        <taxon>Gunneridae</taxon>
        <taxon>Pentapetalae</taxon>
        <taxon>asterids</taxon>
        <taxon>lamiids</taxon>
        <taxon>Lamiales</taxon>
        <taxon>Oleaceae</taxon>
        <taxon>Oleeae</taxon>
        <taxon>Fraxinus</taxon>
    </lineage>
</organism>